<evidence type="ECO:0000313" key="2">
    <source>
        <dbReference type="EMBL" id="CAZ88640.1"/>
    </source>
</evidence>
<evidence type="ECO:0008006" key="6">
    <source>
        <dbReference type="Google" id="ProtNLM"/>
    </source>
</evidence>
<organism evidence="2 4">
    <name type="scientific">Thiomonas arsenitoxydans (strain DSM 22701 / CIP 110005 / 3As)</name>
    <dbReference type="NCBI Taxonomy" id="426114"/>
    <lineage>
        <taxon>Bacteria</taxon>
        <taxon>Pseudomonadati</taxon>
        <taxon>Pseudomonadota</taxon>
        <taxon>Betaproteobacteria</taxon>
        <taxon>Burkholderiales</taxon>
        <taxon>Thiomonas</taxon>
    </lineage>
</organism>
<reference evidence="2" key="3">
    <citation type="submission" date="2010-07" db="EMBL/GenBank/DDBJ databases">
        <authorList>
            <person name="Genoscope - CEA"/>
        </authorList>
    </citation>
    <scope>NUCLEOTIDE SEQUENCE</scope>
    <source>
        <strain evidence="2">3As</strain>
    </source>
</reference>
<evidence type="ECO:0000313" key="3">
    <source>
        <dbReference type="EMBL" id="CQR32030.1"/>
    </source>
</evidence>
<reference evidence="4" key="2">
    <citation type="journal article" date="2010" name="PLoS Genet.">
        <title>Structure, function, and evolution of the Thiomonas spp. genome.</title>
        <authorList>
            <person name="Arsene-Ploetze F."/>
            <person name="Koechler S."/>
            <person name="Marchal M."/>
            <person name="Coppee J.Y."/>
            <person name="Chandler M."/>
            <person name="Bonnefoy V."/>
            <person name="Brochier-Armanet C."/>
            <person name="Barakat M."/>
            <person name="Barbe V."/>
            <person name="Battaglia-Brunet F."/>
            <person name="Bruneel O."/>
            <person name="Bryan C.G."/>
            <person name="Cleiss-Arnold J."/>
            <person name="Cruveiller S."/>
            <person name="Erhardt M."/>
            <person name="Heinrich-Salmeron A."/>
            <person name="Hommais F."/>
            <person name="Joulian C."/>
            <person name="Krin E."/>
            <person name="Lieutaud A."/>
            <person name="Lievremont D."/>
            <person name="Michel C."/>
            <person name="Muller D."/>
            <person name="Ortet P."/>
            <person name="Proux C."/>
            <person name="Siguier P."/>
            <person name="Roche D."/>
            <person name="Rouy Z."/>
            <person name="Salvignol G."/>
            <person name="Slyemi D."/>
            <person name="Talla E."/>
            <person name="Weiss S."/>
            <person name="Weissenbach J."/>
            <person name="Medigue C."/>
            <person name="Bertin P.N."/>
        </authorList>
    </citation>
    <scope>NUCLEOTIDE SEQUENCE [LARGE SCALE GENOMIC DNA]</scope>
    <source>
        <strain evidence="4">DSM 22701 / CIP 110005 / 3As</strain>
    </source>
</reference>
<dbReference type="Proteomes" id="UP000078599">
    <property type="component" value="Unassembled WGS sequence"/>
</dbReference>
<dbReference type="EMBL" id="CTRI01000012">
    <property type="protein sequence ID" value="CQR32030.1"/>
    <property type="molecule type" value="Genomic_DNA"/>
</dbReference>
<dbReference type="EMBL" id="FP475956">
    <property type="protein sequence ID" value="CAZ88640.1"/>
    <property type="molecule type" value="Genomic_DNA"/>
</dbReference>
<reference key="1">
    <citation type="submission" date="2009-07" db="EMBL/GenBank/DDBJ databases">
        <authorList>
            <person name="Genoscope - CEA"/>
        </authorList>
    </citation>
    <scope>NUCLEOTIDE SEQUENCE</scope>
    <source>
        <strain>3As</strain>
    </source>
</reference>
<gene>
    <name evidence="2" type="ordered locus">THI_1977</name>
    <name evidence="3" type="ORF">THICB1_20050</name>
</gene>
<dbReference type="PROSITE" id="PS51257">
    <property type="entry name" value="PROKAR_LIPOPROTEIN"/>
    <property type="match status" value="1"/>
</dbReference>
<sequence>MRTAAVGFGMLALAGCAASPAVRTQVVRVPVPIVQPCPAPSVPARPALPIAALAATSSPAQVMRAYVVSVAMLKGYVEQLEAILGVQRKPAPHPVR</sequence>
<reference evidence="3 5" key="4">
    <citation type="submission" date="2015-03" db="EMBL/GenBank/DDBJ databases">
        <authorList>
            <person name="Regsiter A."/>
            <person name="william w."/>
        </authorList>
    </citation>
    <scope>NUCLEOTIDE SEQUENCE [LARGE SCALE GENOMIC DNA]</scope>
    <source>
        <strain evidence="3 5">CB1</strain>
    </source>
</reference>
<protein>
    <recommendedName>
        <fullName evidence="6">Lipoprotein</fullName>
    </recommendedName>
</protein>
<accession>D6CTM1</accession>
<dbReference type="AlphaFoldDB" id="D6CTM1"/>
<dbReference type="Proteomes" id="UP000002372">
    <property type="component" value="Chromosome"/>
</dbReference>
<evidence type="ECO:0000313" key="4">
    <source>
        <dbReference type="Proteomes" id="UP000002372"/>
    </source>
</evidence>
<keyword evidence="5" id="KW-1185">Reference proteome</keyword>
<feature type="chain" id="PRO_5003082152" description="Lipoprotein" evidence="1">
    <location>
        <begin position="18"/>
        <end position="96"/>
    </location>
</feature>
<name>D6CTM1_THIA3</name>
<evidence type="ECO:0000256" key="1">
    <source>
        <dbReference type="SAM" id="SignalP"/>
    </source>
</evidence>
<dbReference type="KEGG" id="thi:THI_1977"/>
<dbReference type="HOGENOM" id="CLU_149341_1_0_4"/>
<proteinExistence type="predicted"/>
<feature type="signal peptide" evidence="1">
    <location>
        <begin position="1"/>
        <end position="17"/>
    </location>
</feature>
<keyword evidence="1" id="KW-0732">Signal</keyword>
<evidence type="ECO:0000313" key="5">
    <source>
        <dbReference type="Proteomes" id="UP000078599"/>
    </source>
</evidence>